<feature type="non-terminal residue" evidence="2">
    <location>
        <position position="1"/>
    </location>
</feature>
<protein>
    <submittedName>
        <fullName evidence="2">Uncharacterized protein</fullName>
    </submittedName>
</protein>
<evidence type="ECO:0000256" key="1">
    <source>
        <dbReference type="SAM" id="MobiDB-lite"/>
    </source>
</evidence>
<evidence type="ECO:0000313" key="3">
    <source>
        <dbReference type="Proteomes" id="UP000696485"/>
    </source>
</evidence>
<accession>A0A9P5VKR1</accession>
<proteinExistence type="predicted"/>
<comment type="caution">
    <text evidence="2">The sequence shown here is derived from an EMBL/GenBank/DDBJ whole genome shotgun (WGS) entry which is preliminary data.</text>
</comment>
<organism evidence="2 3">
    <name type="scientific">Podila minutissima</name>
    <dbReference type="NCBI Taxonomy" id="64525"/>
    <lineage>
        <taxon>Eukaryota</taxon>
        <taxon>Fungi</taxon>
        <taxon>Fungi incertae sedis</taxon>
        <taxon>Mucoromycota</taxon>
        <taxon>Mortierellomycotina</taxon>
        <taxon>Mortierellomycetes</taxon>
        <taxon>Mortierellales</taxon>
        <taxon>Mortierellaceae</taxon>
        <taxon>Podila</taxon>
    </lineage>
</organism>
<sequence length="201" mass="22421">MKLESKEPTSTSSTSKGSKSSKSATAKETASSSSKKRTSKSGTSTTNINQTRVLSDEEPEAANSGEDNRENSEDESDPDDHDRQLGLRPTLRVVSKATVQRSWKPISVKSRSHIQTLVNDLFPAAINRARGEKRKISVQMKLSRMMQKMNDRLSELKVPPSGRNGVPTYAHLPTLNRDLEAKLVPDLEHIRNLELRLEQEQ</sequence>
<keyword evidence="3" id="KW-1185">Reference proteome</keyword>
<dbReference type="EMBL" id="JAAAUY010000463">
    <property type="protein sequence ID" value="KAF9329577.1"/>
    <property type="molecule type" value="Genomic_DNA"/>
</dbReference>
<evidence type="ECO:0000313" key="2">
    <source>
        <dbReference type="EMBL" id="KAF9329577.1"/>
    </source>
</evidence>
<feature type="compositionally biased region" description="Low complexity" evidence="1">
    <location>
        <begin position="8"/>
        <end position="33"/>
    </location>
</feature>
<feature type="region of interest" description="Disordered" evidence="1">
    <location>
        <begin position="1"/>
        <end position="89"/>
    </location>
</feature>
<dbReference type="Proteomes" id="UP000696485">
    <property type="component" value="Unassembled WGS sequence"/>
</dbReference>
<reference evidence="2" key="1">
    <citation type="journal article" date="2020" name="Fungal Divers.">
        <title>Resolving the Mortierellaceae phylogeny through synthesis of multi-gene phylogenetics and phylogenomics.</title>
        <authorList>
            <person name="Vandepol N."/>
            <person name="Liber J."/>
            <person name="Desiro A."/>
            <person name="Na H."/>
            <person name="Kennedy M."/>
            <person name="Barry K."/>
            <person name="Grigoriev I.V."/>
            <person name="Miller A.N."/>
            <person name="O'Donnell K."/>
            <person name="Stajich J.E."/>
            <person name="Bonito G."/>
        </authorList>
    </citation>
    <scope>NUCLEOTIDE SEQUENCE</scope>
    <source>
        <strain evidence="2">NVP1</strain>
    </source>
</reference>
<gene>
    <name evidence="2" type="ORF">BG006_007356</name>
</gene>
<dbReference type="AlphaFoldDB" id="A0A9P5VKR1"/>
<name>A0A9P5VKR1_9FUNG</name>